<keyword evidence="7" id="KW-1185">Reference proteome</keyword>
<protein>
    <submittedName>
        <fullName evidence="6">LysR family transcriptional regulator</fullName>
    </submittedName>
</protein>
<dbReference type="InterPro" id="IPR005119">
    <property type="entry name" value="LysR_subst-bd"/>
</dbReference>
<gene>
    <name evidence="6" type="ORF">HQN59_09500</name>
</gene>
<dbReference type="Pfam" id="PF00126">
    <property type="entry name" value="HTH_1"/>
    <property type="match status" value="1"/>
</dbReference>
<dbReference type="PANTHER" id="PTHR30118">
    <property type="entry name" value="HTH-TYPE TRANSCRIPTIONAL REGULATOR LEUO-RELATED"/>
    <property type="match status" value="1"/>
</dbReference>
<dbReference type="InterPro" id="IPR000847">
    <property type="entry name" value="LysR_HTH_N"/>
</dbReference>
<dbReference type="EMBL" id="JABWMJ010000004">
    <property type="protein sequence ID" value="NUZ05997.1"/>
    <property type="molecule type" value="Genomic_DNA"/>
</dbReference>
<evidence type="ECO:0000256" key="4">
    <source>
        <dbReference type="ARBA" id="ARBA00023163"/>
    </source>
</evidence>
<dbReference type="InterPro" id="IPR037402">
    <property type="entry name" value="YidZ_PBP2"/>
</dbReference>
<accession>A0A7Y6NMQ3</accession>
<dbReference type="AlphaFoldDB" id="A0A7Y6NMQ3"/>
<dbReference type="Gene3D" id="1.10.10.10">
    <property type="entry name" value="Winged helix-like DNA-binding domain superfamily/Winged helix DNA-binding domain"/>
    <property type="match status" value="1"/>
</dbReference>
<comment type="similarity">
    <text evidence="1">Belongs to the LysR transcriptional regulatory family.</text>
</comment>
<dbReference type="GO" id="GO:0003677">
    <property type="term" value="F:DNA binding"/>
    <property type="evidence" value="ECO:0007669"/>
    <property type="project" value="UniProtKB-KW"/>
</dbReference>
<keyword evidence="4" id="KW-0804">Transcription</keyword>
<dbReference type="SUPFAM" id="SSF46785">
    <property type="entry name" value="Winged helix' DNA-binding domain"/>
    <property type="match status" value="1"/>
</dbReference>
<evidence type="ECO:0000256" key="3">
    <source>
        <dbReference type="ARBA" id="ARBA00023125"/>
    </source>
</evidence>
<dbReference type="SUPFAM" id="SSF53850">
    <property type="entry name" value="Periplasmic binding protein-like II"/>
    <property type="match status" value="1"/>
</dbReference>
<dbReference type="InterPro" id="IPR050389">
    <property type="entry name" value="LysR-type_TF"/>
</dbReference>
<keyword evidence="2" id="KW-0805">Transcription regulation</keyword>
<dbReference type="PROSITE" id="PS50931">
    <property type="entry name" value="HTH_LYSR"/>
    <property type="match status" value="1"/>
</dbReference>
<dbReference type="InterPro" id="IPR036390">
    <property type="entry name" value="WH_DNA-bd_sf"/>
</dbReference>
<sequence>MNFRTLDLNLLRVFDIVMLERNVTRAAARLAMTQPAVSNALRRLRESTHEELFVPTSTGVRPTAHAEALWPTVRTALDSLRAALEPQAFDPRTDARNFTLAMADATAALFVPVLVDLLQRESALVDLRILPLTTRDPRPMLETGQADAAIGFFPDVASALDADGSSSVLRRRALYRCGYVCAMRHDHPLAAKETLTLDDYCAAQHVRVSFAGRQRGYVDAALLALQRERRVMVTVNQFFSAAAAVHQSQLLTVLPRTFIEATGFAPELAVRALPFELPPIDVMLLWHGRHDADPSRRWLSDLLVRAATEIEARHNPASPSAACAATLPAVPRAASPDAAPALAAAS</sequence>
<dbReference type="CDD" id="cd08417">
    <property type="entry name" value="PBP2_Nitroaromatics_like"/>
    <property type="match status" value="1"/>
</dbReference>
<dbReference type="PANTHER" id="PTHR30118:SF6">
    <property type="entry name" value="HTH-TYPE TRANSCRIPTIONAL REGULATOR LEUO"/>
    <property type="match status" value="1"/>
</dbReference>
<dbReference type="Proteomes" id="UP000529637">
    <property type="component" value="Unassembled WGS sequence"/>
</dbReference>
<comment type="caution">
    <text evidence="6">The sequence shown here is derived from an EMBL/GenBank/DDBJ whole genome shotgun (WGS) entry which is preliminary data.</text>
</comment>
<keyword evidence="3" id="KW-0238">DNA-binding</keyword>
<organism evidence="6 7">
    <name type="scientific">Piscinibacter koreensis</name>
    <dbReference type="NCBI Taxonomy" id="2742824"/>
    <lineage>
        <taxon>Bacteria</taxon>
        <taxon>Pseudomonadati</taxon>
        <taxon>Pseudomonadota</taxon>
        <taxon>Betaproteobacteria</taxon>
        <taxon>Burkholderiales</taxon>
        <taxon>Sphaerotilaceae</taxon>
        <taxon>Piscinibacter</taxon>
    </lineage>
</organism>
<dbReference type="Gene3D" id="3.40.190.10">
    <property type="entry name" value="Periplasmic binding protein-like II"/>
    <property type="match status" value="2"/>
</dbReference>
<feature type="domain" description="HTH lysR-type" evidence="5">
    <location>
        <begin position="6"/>
        <end position="63"/>
    </location>
</feature>
<dbReference type="PRINTS" id="PR00039">
    <property type="entry name" value="HTHLYSR"/>
</dbReference>
<dbReference type="GO" id="GO:0003700">
    <property type="term" value="F:DNA-binding transcription factor activity"/>
    <property type="evidence" value="ECO:0007669"/>
    <property type="project" value="InterPro"/>
</dbReference>
<evidence type="ECO:0000256" key="1">
    <source>
        <dbReference type="ARBA" id="ARBA00009437"/>
    </source>
</evidence>
<reference evidence="6 7" key="1">
    <citation type="submission" date="2020-06" db="EMBL/GenBank/DDBJ databases">
        <title>Schlegella sp. ID0723 isolated from air conditioner.</title>
        <authorList>
            <person name="Kim D.Y."/>
            <person name="Kim D.-U."/>
        </authorList>
    </citation>
    <scope>NUCLEOTIDE SEQUENCE [LARGE SCALE GENOMIC DNA]</scope>
    <source>
        <strain evidence="6 7">ID0723</strain>
    </source>
</reference>
<evidence type="ECO:0000313" key="6">
    <source>
        <dbReference type="EMBL" id="NUZ05997.1"/>
    </source>
</evidence>
<proteinExistence type="inferred from homology"/>
<name>A0A7Y6NMQ3_9BURK</name>
<evidence type="ECO:0000313" key="7">
    <source>
        <dbReference type="Proteomes" id="UP000529637"/>
    </source>
</evidence>
<dbReference type="Pfam" id="PF03466">
    <property type="entry name" value="LysR_substrate"/>
    <property type="match status" value="1"/>
</dbReference>
<evidence type="ECO:0000259" key="5">
    <source>
        <dbReference type="PROSITE" id="PS50931"/>
    </source>
</evidence>
<dbReference type="InterPro" id="IPR036388">
    <property type="entry name" value="WH-like_DNA-bd_sf"/>
</dbReference>
<evidence type="ECO:0000256" key="2">
    <source>
        <dbReference type="ARBA" id="ARBA00023015"/>
    </source>
</evidence>